<dbReference type="PRINTS" id="PR00368">
    <property type="entry name" value="FADPNR"/>
</dbReference>
<dbReference type="Proteomes" id="UP000600247">
    <property type="component" value="Unassembled WGS sequence"/>
</dbReference>
<reference evidence="3 4" key="1">
    <citation type="journal article" date="2014" name="Int. J. Syst. Evol. Microbiol.">
        <title>Complete genome sequence of Corynebacterium casei LMG S-19264T (=DSM 44701T), isolated from a smear-ripened cheese.</title>
        <authorList>
            <consortium name="US DOE Joint Genome Institute (JGI-PGF)"/>
            <person name="Walter F."/>
            <person name="Albersmeier A."/>
            <person name="Kalinowski J."/>
            <person name="Ruckert C."/>
        </authorList>
    </citation>
    <scope>NUCLEOTIDE SEQUENCE [LARGE SCALE GENOMIC DNA]</scope>
    <source>
        <strain evidence="3 4">CGMCC 1.15286</strain>
    </source>
</reference>
<dbReference type="PANTHER" id="PTHR43539">
    <property type="entry name" value="FLAVIN-BINDING MONOOXYGENASE-LIKE PROTEIN (AFU_ORTHOLOGUE AFUA_4G09220)"/>
    <property type="match status" value="1"/>
</dbReference>
<evidence type="ECO:0000256" key="1">
    <source>
        <dbReference type="ARBA" id="ARBA00023002"/>
    </source>
</evidence>
<dbReference type="InterPro" id="IPR050982">
    <property type="entry name" value="Auxin_biosynth/cation_transpt"/>
</dbReference>
<dbReference type="AlphaFoldDB" id="A0A917H6P1"/>
<gene>
    <name evidence="3" type="ORF">GCM10010918_24730</name>
</gene>
<proteinExistence type="predicted"/>
<dbReference type="InterPro" id="IPR036188">
    <property type="entry name" value="FAD/NAD-bd_sf"/>
</dbReference>
<organism evidence="3 4">
    <name type="scientific">Paenibacillus radicis</name>
    <name type="common">ex Gao et al. 2016</name>
    <dbReference type="NCBI Taxonomy" id="1737354"/>
    <lineage>
        <taxon>Bacteria</taxon>
        <taxon>Bacillati</taxon>
        <taxon>Bacillota</taxon>
        <taxon>Bacilli</taxon>
        <taxon>Bacillales</taxon>
        <taxon>Paenibacillaceae</taxon>
        <taxon>Paenibacillus</taxon>
    </lineage>
</organism>
<dbReference type="GO" id="GO:0050660">
    <property type="term" value="F:flavin adenine dinucleotide binding"/>
    <property type="evidence" value="ECO:0007669"/>
    <property type="project" value="TreeGrafter"/>
</dbReference>
<accession>A0A917H6P1</accession>
<dbReference type="SUPFAM" id="SSF51905">
    <property type="entry name" value="FAD/NAD(P)-binding domain"/>
    <property type="match status" value="1"/>
</dbReference>
<protein>
    <submittedName>
        <fullName evidence="3">Flavoprotein</fullName>
    </submittedName>
</protein>
<dbReference type="GO" id="GO:0004497">
    <property type="term" value="F:monooxygenase activity"/>
    <property type="evidence" value="ECO:0007669"/>
    <property type="project" value="TreeGrafter"/>
</dbReference>
<dbReference type="Gene3D" id="3.50.50.60">
    <property type="entry name" value="FAD/NAD(P)-binding domain"/>
    <property type="match status" value="1"/>
</dbReference>
<evidence type="ECO:0000313" key="4">
    <source>
        <dbReference type="Proteomes" id="UP000600247"/>
    </source>
</evidence>
<evidence type="ECO:0000313" key="3">
    <source>
        <dbReference type="EMBL" id="GGG68782.1"/>
    </source>
</evidence>
<dbReference type="EMBL" id="BMHY01000004">
    <property type="protein sequence ID" value="GGG68782.1"/>
    <property type="molecule type" value="Genomic_DNA"/>
</dbReference>
<keyword evidence="1" id="KW-0560">Oxidoreductase</keyword>
<feature type="region of interest" description="Disordered" evidence="2">
    <location>
        <begin position="1"/>
        <end position="31"/>
    </location>
</feature>
<comment type="caution">
    <text evidence="3">The sequence shown here is derived from an EMBL/GenBank/DDBJ whole genome shotgun (WGS) entry which is preliminary data.</text>
</comment>
<evidence type="ECO:0000256" key="2">
    <source>
        <dbReference type="SAM" id="MobiDB-lite"/>
    </source>
</evidence>
<dbReference type="PANTHER" id="PTHR43539:SF78">
    <property type="entry name" value="FLAVIN-CONTAINING MONOOXYGENASE"/>
    <property type="match status" value="1"/>
</dbReference>
<dbReference type="PRINTS" id="PR00411">
    <property type="entry name" value="PNDRDTASEI"/>
</dbReference>
<name>A0A917H6P1_9BACL</name>
<dbReference type="Pfam" id="PF13738">
    <property type="entry name" value="Pyr_redox_3"/>
    <property type="match status" value="1"/>
</dbReference>
<sequence>MKSIHITQTQSNSCCTPAPVKQVERERESHTSNKSLPVLVIGAGPIGLAAAAHLVERGEDFILLEAGKQIGQHVTEWGHVRLFSPWQYNVDKAAVKLLFARGWSAPPKEELPTGQQLVDLYLKPLSQLPAIQSRLYLNMKVVAVSKKDTDKMKSANREQLSFEVYAEEAGGNLIRYEARAVIDATGTWGHSNPLYASGVWTNEERSLSENIYYGIPDVKGAERDQVIGKRIAVVGGGHSALNTLLDLADLKASNSATEIIWIMRKNSLEEAYGGEQNDQLAARGELGNRIHQLVDAKRVEVITPFRIQSASKLNGKISLTGVRKEEALVISDLDKIIVNTGSRPDFSFLRELRLSMDQATESIDTLAPLIDPNVHSCGTVRPHGELELRHAEKGFYIVGMKSYGRAPTFLMATGYEQVRSVVAYLAGDLEAALKVELDLPETGVCSLANASIKGEESCCTATPSVADEQLTNKTNKCCS</sequence>
<dbReference type="RefSeq" id="WP_188889491.1">
    <property type="nucleotide sequence ID" value="NZ_BMHY01000004.1"/>
</dbReference>
<keyword evidence="4" id="KW-1185">Reference proteome</keyword>
<feature type="compositionally biased region" description="Polar residues" evidence="2">
    <location>
        <begin position="1"/>
        <end position="15"/>
    </location>
</feature>
<feature type="compositionally biased region" description="Basic and acidic residues" evidence="2">
    <location>
        <begin position="22"/>
        <end position="31"/>
    </location>
</feature>